<dbReference type="Gene3D" id="3.60.15.10">
    <property type="entry name" value="Ribonuclease Z/Hydroxyacylglutathione hydrolase-like"/>
    <property type="match status" value="1"/>
</dbReference>
<evidence type="ECO:0000259" key="3">
    <source>
        <dbReference type="Pfam" id="PF12706"/>
    </source>
</evidence>
<reference evidence="4 5" key="2">
    <citation type="submission" date="2020-08" db="EMBL/GenBank/DDBJ databases">
        <authorList>
            <person name="Partida-Martinez L."/>
            <person name="Huntemann M."/>
            <person name="Clum A."/>
            <person name="Wang J."/>
            <person name="Palaniappan K."/>
            <person name="Ritter S."/>
            <person name="Chen I.-M."/>
            <person name="Stamatis D."/>
            <person name="Reddy T."/>
            <person name="O'Malley R."/>
            <person name="Daum C."/>
            <person name="Shapiro N."/>
            <person name="Ivanova N."/>
            <person name="Kyrpides N."/>
            <person name="Woyke T."/>
        </authorList>
    </citation>
    <scope>NUCLEOTIDE SEQUENCE [LARGE SCALE GENOMIC DNA]</scope>
    <source>
        <strain evidence="4 5">RAS26</strain>
    </source>
</reference>
<dbReference type="SUPFAM" id="SSF56281">
    <property type="entry name" value="Metallo-hydrolase/oxidoreductase"/>
    <property type="match status" value="1"/>
</dbReference>
<dbReference type="Pfam" id="PF12706">
    <property type="entry name" value="Lactamase_B_2"/>
    <property type="match status" value="1"/>
</dbReference>
<proteinExistence type="predicted"/>
<organism evidence="4 5">
    <name type="scientific">Cellulomonas cellasea</name>
    <dbReference type="NCBI Taxonomy" id="43670"/>
    <lineage>
        <taxon>Bacteria</taxon>
        <taxon>Bacillati</taxon>
        <taxon>Actinomycetota</taxon>
        <taxon>Actinomycetes</taxon>
        <taxon>Micrococcales</taxon>
        <taxon>Cellulomonadaceae</taxon>
        <taxon>Cellulomonas</taxon>
    </lineage>
</organism>
<evidence type="ECO:0000256" key="1">
    <source>
        <dbReference type="ARBA" id="ARBA00022801"/>
    </source>
</evidence>
<dbReference type="InterPro" id="IPR036866">
    <property type="entry name" value="RibonucZ/Hydroxyglut_hydro"/>
</dbReference>
<dbReference type="Proteomes" id="UP000518206">
    <property type="component" value="Unassembled WGS sequence"/>
</dbReference>
<gene>
    <name evidence="4" type="ORF">FHR80_003728</name>
</gene>
<evidence type="ECO:0000313" key="4">
    <source>
        <dbReference type="EMBL" id="MBB2924792.1"/>
    </source>
</evidence>
<feature type="compositionally biased region" description="Low complexity" evidence="2">
    <location>
        <begin position="1"/>
        <end position="41"/>
    </location>
</feature>
<feature type="domain" description="Metallo-beta-lactamase" evidence="3">
    <location>
        <begin position="66"/>
        <end position="262"/>
    </location>
</feature>
<protein>
    <submittedName>
        <fullName evidence="4">L-ascorbate metabolism protein UlaG (Beta-lactamase superfamily)</fullName>
    </submittedName>
</protein>
<dbReference type="EMBL" id="JACHVX010000006">
    <property type="protein sequence ID" value="MBB2924792.1"/>
    <property type="molecule type" value="Genomic_DNA"/>
</dbReference>
<dbReference type="PANTHER" id="PTHR43546">
    <property type="entry name" value="UPF0173 METAL-DEPENDENT HYDROLASE MJ1163-RELATED"/>
    <property type="match status" value="1"/>
</dbReference>
<keyword evidence="1" id="KW-0378">Hydrolase</keyword>
<dbReference type="RefSeq" id="WP_183297567.1">
    <property type="nucleotide sequence ID" value="NZ_JACHVX010000006.1"/>
</dbReference>
<dbReference type="PANTHER" id="PTHR43546:SF9">
    <property type="entry name" value="L-ASCORBATE-6-PHOSPHATE LACTONASE ULAG-RELATED"/>
    <property type="match status" value="1"/>
</dbReference>
<reference evidence="4 5" key="1">
    <citation type="submission" date="2020-08" db="EMBL/GenBank/DDBJ databases">
        <title>The Agave Microbiome: Exploring the role of microbial communities in plant adaptations to desert environments.</title>
        <authorList>
            <person name="Partida-Martinez L.P."/>
        </authorList>
    </citation>
    <scope>NUCLEOTIDE SEQUENCE [LARGE SCALE GENOMIC DNA]</scope>
    <source>
        <strain evidence="4 5">RAS26</strain>
    </source>
</reference>
<comment type="caution">
    <text evidence="4">The sequence shown here is derived from an EMBL/GenBank/DDBJ whole genome shotgun (WGS) entry which is preliminary data.</text>
</comment>
<evidence type="ECO:0000256" key="2">
    <source>
        <dbReference type="SAM" id="MobiDB-lite"/>
    </source>
</evidence>
<evidence type="ECO:0000313" key="5">
    <source>
        <dbReference type="Proteomes" id="UP000518206"/>
    </source>
</evidence>
<sequence>MDPDAAATTDAAPTAAATTDAAPTATASTAAATTAEPPTDAVGRGRPTTTLVGGPTLRLTYAGLTFLTDPTFDEPGTYPSPSSTLTKLRGPAVDAATLGPVDVVLLSHDQHADNLDASGRALLPSAGTVLTTPLAATRLTEVPTVRGLEPWEDVTLAGPAGDVVVTAVPARHGPEGCEPLTGPVTGFVLRADGEPTVYVSGDNASVDVAAEIARRVPDVALAVLFAGDAQTGRFPGEPLTLDAERALAVAGLWPDAVVVPVHTEDWAHFSQPLALLVETFEAAGAGHRLRVPTRGETATV</sequence>
<name>A0A7W4UIG9_9CELL</name>
<feature type="region of interest" description="Disordered" evidence="2">
    <location>
        <begin position="1"/>
        <end position="54"/>
    </location>
</feature>
<dbReference type="InterPro" id="IPR001279">
    <property type="entry name" value="Metallo-B-lactamas"/>
</dbReference>
<dbReference type="GO" id="GO:0016787">
    <property type="term" value="F:hydrolase activity"/>
    <property type="evidence" value="ECO:0007669"/>
    <property type="project" value="UniProtKB-KW"/>
</dbReference>
<dbReference type="InterPro" id="IPR050114">
    <property type="entry name" value="UPF0173_UPF0282_UlaG_hydrolase"/>
</dbReference>
<accession>A0A7W4UIG9</accession>
<dbReference type="AlphaFoldDB" id="A0A7W4UIG9"/>